<dbReference type="AlphaFoldDB" id="A0A1F6MDB8"/>
<protein>
    <recommendedName>
        <fullName evidence="1">Glycosyltransferase 2-like domain-containing protein</fullName>
    </recommendedName>
</protein>
<dbReference type="SUPFAM" id="SSF53448">
    <property type="entry name" value="Nucleotide-diphospho-sugar transferases"/>
    <property type="match status" value="1"/>
</dbReference>
<dbReference type="CDD" id="cd04179">
    <property type="entry name" value="DPM_DPG-synthase_like"/>
    <property type="match status" value="1"/>
</dbReference>
<dbReference type="STRING" id="1798683.A3C90_00345"/>
<dbReference type="PANTHER" id="PTHR10859">
    <property type="entry name" value="GLYCOSYL TRANSFERASE"/>
    <property type="match status" value="1"/>
</dbReference>
<dbReference type="InterPro" id="IPR001173">
    <property type="entry name" value="Glyco_trans_2-like"/>
</dbReference>
<name>A0A1F6MDB8_9BACT</name>
<accession>A0A1F6MDB8</accession>
<dbReference type="PANTHER" id="PTHR10859:SF91">
    <property type="entry name" value="DOLICHYL-PHOSPHATE BETA-GLUCOSYLTRANSFERASE"/>
    <property type="match status" value="1"/>
</dbReference>
<dbReference type="Gene3D" id="3.90.550.10">
    <property type="entry name" value="Spore Coat Polysaccharide Biosynthesis Protein SpsA, Chain A"/>
    <property type="match status" value="1"/>
</dbReference>
<evidence type="ECO:0000259" key="1">
    <source>
        <dbReference type="Pfam" id="PF00535"/>
    </source>
</evidence>
<feature type="domain" description="Glycosyltransferase 2-like" evidence="1">
    <location>
        <begin position="11"/>
        <end position="168"/>
    </location>
</feature>
<comment type="caution">
    <text evidence="2">The sequence shown here is derived from an EMBL/GenBank/DDBJ whole genome shotgun (WGS) entry which is preliminary data.</text>
</comment>
<sequence length="224" mass="24937">MNTDDFMFLAIVPAYNEEQTIGSVVRNLFEHVDRVVVVDDGSDDATAAAADSAGAEVLRHALNRGQGAALETGHEFARVIGADHVLHFDADGQFDVRDVQPALAELRRSNADVLFGSRFLDKRSSIPWFKKRVLLPVGRVVSRLFGGGKLSDTHNGFRIFNRRALEKIRLTQDGMAHATEIQSLVKRHGLRYIEHPVKVTYTEYGQGIQEGTRIVRDLLLGKFV</sequence>
<evidence type="ECO:0000313" key="2">
    <source>
        <dbReference type="EMBL" id="OGH69550.1"/>
    </source>
</evidence>
<dbReference type="Pfam" id="PF00535">
    <property type="entry name" value="Glycos_transf_2"/>
    <property type="match status" value="1"/>
</dbReference>
<dbReference type="InterPro" id="IPR029044">
    <property type="entry name" value="Nucleotide-diphossugar_trans"/>
</dbReference>
<dbReference type="GO" id="GO:0006487">
    <property type="term" value="P:protein N-linked glycosylation"/>
    <property type="evidence" value="ECO:0007669"/>
    <property type="project" value="TreeGrafter"/>
</dbReference>
<dbReference type="Proteomes" id="UP000177457">
    <property type="component" value="Unassembled WGS sequence"/>
</dbReference>
<organism evidence="2 3">
    <name type="scientific">Candidatus Magasanikbacteria bacterium RIFCSPHIGHO2_02_FULL_51_14</name>
    <dbReference type="NCBI Taxonomy" id="1798683"/>
    <lineage>
        <taxon>Bacteria</taxon>
        <taxon>Candidatus Magasanikiibacteriota</taxon>
    </lineage>
</organism>
<reference evidence="2 3" key="1">
    <citation type="journal article" date="2016" name="Nat. Commun.">
        <title>Thousands of microbial genomes shed light on interconnected biogeochemical processes in an aquifer system.</title>
        <authorList>
            <person name="Anantharaman K."/>
            <person name="Brown C.T."/>
            <person name="Hug L.A."/>
            <person name="Sharon I."/>
            <person name="Castelle C.J."/>
            <person name="Probst A.J."/>
            <person name="Thomas B.C."/>
            <person name="Singh A."/>
            <person name="Wilkins M.J."/>
            <person name="Karaoz U."/>
            <person name="Brodie E.L."/>
            <person name="Williams K.H."/>
            <person name="Hubbard S.S."/>
            <person name="Banfield J.F."/>
        </authorList>
    </citation>
    <scope>NUCLEOTIDE SEQUENCE [LARGE SCALE GENOMIC DNA]</scope>
</reference>
<proteinExistence type="predicted"/>
<gene>
    <name evidence="2" type="ORF">A3C90_00345</name>
</gene>
<evidence type="ECO:0000313" key="3">
    <source>
        <dbReference type="Proteomes" id="UP000177457"/>
    </source>
</evidence>
<dbReference type="EMBL" id="MFQE01000077">
    <property type="protein sequence ID" value="OGH69550.1"/>
    <property type="molecule type" value="Genomic_DNA"/>
</dbReference>